<dbReference type="Proteomes" id="UP000316624">
    <property type="component" value="Unassembled WGS sequence"/>
</dbReference>
<sequence>MTSRQDIPIQVSRPVAGRLGDEVSPSPARSWLMAIFIAMLTILSVMDRNIIALFLDQIRTDLAMSEVEASIIYGGAFAITFSLVGLPAGWAVDRMSRRKVMFAGVITWSLATMACGLATGFRSMLAARAAVGAGEAVLAPSAHAIISDSFPPEKRTLPFAFYSMGQKAGAAIALIAGGFLATLFAPQQMFEVVEGLQFKGWQIILFVIAAPGVFFALLIFAFAEPPRATGTDQARQVGYKQYFPHLKRHWRFYFGHHLGFIMAQSVYVAILAWSPAYFTRVFGWSASDVGFKLGVALVAGPLISLPLHGWVCDHLFRRGVRDVHLRYQYVMLPIGVLPLCAGYLASSGGAAIVLLTLGLALIAGSAAATTAALQLSVSSNLRGKAASIWVLSGGLASLVGPTSVALINENLFAASNTIGTSLAIFVVVSLLLAVLLYEFARREFGRIRPDAVP</sequence>
<dbReference type="PANTHER" id="PTHR23505:SF79">
    <property type="entry name" value="PROTEIN SPINSTER"/>
    <property type="match status" value="1"/>
</dbReference>
<dbReference type="AlphaFoldDB" id="A0A562KAE2"/>
<feature type="transmembrane region" description="Helical" evidence="6">
    <location>
        <begin position="100"/>
        <end position="121"/>
    </location>
</feature>
<dbReference type="GO" id="GO:0016020">
    <property type="term" value="C:membrane"/>
    <property type="evidence" value="ECO:0007669"/>
    <property type="project" value="UniProtKB-SubCell"/>
</dbReference>
<dbReference type="GO" id="GO:0022857">
    <property type="term" value="F:transmembrane transporter activity"/>
    <property type="evidence" value="ECO:0007669"/>
    <property type="project" value="InterPro"/>
</dbReference>
<dbReference type="Pfam" id="PF07690">
    <property type="entry name" value="MFS_1"/>
    <property type="match status" value="1"/>
</dbReference>
<evidence type="ECO:0000256" key="6">
    <source>
        <dbReference type="SAM" id="Phobius"/>
    </source>
</evidence>
<dbReference type="InterPro" id="IPR020846">
    <property type="entry name" value="MFS_dom"/>
</dbReference>
<feature type="transmembrane region" description="Helical" evidence="6">
    <location>
        <begin position="31"/>
        <end position="55"/>
    </location>
</feature>
<name>A0A562KAE2_SPHWJ</name>
<feature type="transmembrane region" description="Helical" evidence="6">
    <location>
        <begin position="293"/>
        <end position="315"/>
    </location>
</feature>
<evidence type="ECO:0000256" key="5">
    <source>
        <dbReference type="ARBA" id="ARBA00023136"/>
    </source>
</evidence>
<keyword evidence="3 6" id="KW-0812">Transmembrane</keyword>
<feature type="transmembrane region" description="Helical" evidence="6">
    <location>
        <begin position="385"/>
        <end position="406"/>
    </location>
</feature>
<evidence type="ECO:0000256" key="2">
    <source>
        <dbReference type="ARBA" id="ARBA00022448"/>
    </source>
</evidence>
<keyword evidence="4 6" id="KW-1133">Transmembrane helix</keyword>
<organism evidence="8 9">
    <name type="scientific">Sphingobium wenxiniae (strain DSM 21828 / CGMCC 1.7748 / JZ-1)</name>
    <dbReference type="NCBI Taxonomy" id="595605"/>
    <lineage>
        <taxon>Bacteria</taxon>
        <taxon>Pseudomonadati</taxon>
        <taxon>Pseudomonadota</taxon>
        <taxon>Alphaproteobacteria</taxon>
        <taxon>Sphingomonadales</taxon>
        <taxon>Sphingomonadaceae</taxon>
        <taxon>Sphingobium</taxon>
    </lineage>
</organism>
<dbReference type="InterPro" id="IPR044770">
    <property type="entry name" value="MFS_spinster-like"/>
</dbReference>
<evidence type="ECO:0000256" key="4">
    <source>
        <dbReference type="ARBA" id="ARBA00022989"/>
    </source>
</evidence>
<evidence type="ECO:0000259" key="7">
    <source>
        <dbReference type="PROSITE" id="PS50850"/>
    </source>
</evidence>
<dbReference type="SUPFAM" id="SSF103473">
    <property type="entry name" value="MFS general substrate transporter"/>
    <property type="match status" value="1"/>
</dbReference>
<dbReference type="Gene3D" id="1.20.1250.20">
    <property type="entry name" value="MFS general substrate transporter like domains"/>
    <property type="match status" value="2"/>
</dbReference>
<dbReference type="EMBL" id="VLKK01000010">
    <property type="protein sequence ID" value="TWH92254.1"/>
    <property type="molecule type" value="Genomic_DNA"/>
</dbReference>
<comment type="subcellular location">
    <subcellularLocation>
        <location evidence="1">Membrane</location>
        <topology evidence="1">Multi-pass membrane protein</topology>
    </subcellularLocation>
</comment>
<feature type="transmembrane region" description="Helical" evidence="6">
    <location>
        <begin position="168"/>
        <end position="189"/>
    </location>
</feature>
<keyword evidence="2" id="KW-0813">Transport</keyword>
<feature type="transmembrane region" description="Helical" evidence="6">
    <location>
        <begin position="67"/>
        <end position="88"/>
    </location>
</feature>
<feature type="transmembrane region" description="Helical" evidence="6">
    <location>
        <begin position="327"/>
        <end position="345"/>
    </location>
</feature>
<dbReference type="PANTHER" id="PTHR23505">
    <property type="entry name" value="SPINSTER"/>
    <property type="match status" value="1"/>
</dbReference>
<feature type="transmembrane region" description="Helical" evidence="6">
    <location>
        <begin position="201"/>
        <end position="223"/>
    </location>
</feature>
<feature type="domain" description="Major facilitator superfamily (MFS) profile" evidence="7">
    <location>
        <begin position="33"/>
        <end position="441"/>
    </location>
</feature>
<feature type="transmembrane region" description="Helical" evidence="6">
    <location>
        <begin position="351"/>
        <end position="373"/>
    </location>
</feature>
<evidence type="ECO:0000256" key="1">
    <source>
        <dbReference type="ARBA" id="ARBA00004141"/>
    </source>
</evidence>
<feature type="transmembrane region" description="Helical" evidence="6">
    <location>
        <begin position="252"/>
        <end position="273"/>
    </location>
</feature>
<dbReference type="PROSITE" id="PS50850">
    <property type="entry name" value="MFS"/>
    <property type="match status" value="1"/>
</dbReference>
<evidence type="ECO:0000256" key="3">
    <source>
        <dbReference type="ARBA" id="ARBA00022692"/>
    </source>
</evidence>
<comment type="caution">
    <text evidence="8">The sequence shown here is derived from an EMBL/GenBank/DDBJ whole genome shotgun (WGS) entry which is preliminary data.</text>
</comment>
<evidence type="ECO:0000313" key="8">
    <source>
        <dbReference type="EMBL" id="TWH92254.1"/>
    </source>
</evidence>
<proteinExistence type="predicted"/>
<accession>A0A562KAE2</accession>
<dbReference type="InterPro" id="IPR011701">
    <property type="entry name" value="MFS"/>
</dbReference>
<reference evidence="8 9" key="1">
    <citation type="journal article" date="2015" name="Stand. Genomic Sci.">
        <title>Genomic Encyclopedia of Bacterial and Archaeal Type Strains, Phase III: the genomes of soil and plant-associated and newly described type strains.</title>
        <authorList>
            <person name="Whitman W.B."/>
            <person name="Woyke T."/>
            <person name="Klenk H.P."/>
            <person name="Zhou Y."/>
            <person name="Lilburn T.G."/>
            <person name="Beck B.J."/>
            <person name="De Vos P."/>
            <person name="Vandamme P."/>
            <person name="Eisen J.A."/>
            <person name="Garrity G."/>
            <person name="Hugenholtz P."/>
            <person name="Kyrpides N.C."/>
        </authorList>
    </citation>
    <scope>NUCLEOTIDE SEQUENCE [LARGE SCALE GENOMIC DNA]</scope>
    <source>
        <strain evidence="8 9">CGMCC 1.7748</strain>
    </source>
</reference>
<feature type="transmembrane region" description="Helical" evidence="6">
    <location>
        <begin position="418"/>
        <end position="439"/>
    </location>
</feature>
<keyword evidence="5 6" id="KW-0472">Membrane</keyword>
<evidence type="ECO:0000313" key="9">
    <source>
        <dbReference type="Proteomes" id="UP000316624"/>
    </source>
</evidence>
<dbReference type="InterPro" id="IPR036259">
    <property type="entry name" value="MFS_trans_sf"/>
</dbReference>
<keyword evidence="9" id="KW-1185">Reference proteome</keyword>
<dbReference type="RefSeq" id="WP_158636666.1">
    <property type="nucleotide sequence ID" value="NZ_JACIIY010000015.1"/>
</dbReference>
<protein>
    <submittedName>
        <fullName evidence="8">Putative MFS family arabinose efflux permease</fullName>
    </submittedName>
</protein>
<gene>
    <name evidence="8" type="ORF">IQ35_02780</name>
</gene>